<dbReference type="RefSeq" id="WP_183621891.1">
    <property type="nucleotide sequence ID" value="NZ_JACIDX010000001.1"/>
</dbReference>
<dbReference type="CDD" id="cd06225">
    <property type="entry name" value="HAMP"/>
    <property type="match status" value="1"/>
</dbReference>
<keyword evidence="4" id="KW-0807">Transducer</keyword>
<dbReference type="SUPFAM" id="SSF158472">
    <property type="entry name" value="HAMP domain-like"/>
    <property type="match status" value="1"/>
</dbReference>
<dbReference type="EMBL" id="JACIDX010000001">
    <property type="protein sequence ID" value="MBB3953314.1"/>
    <property type="molecule type" value="Genomic_DNA"/>
</dbReference>
<sequence length="613" mass="66330">MIGDKARIGSRLIFAVVGLAIILSAAAIFQIRYGGPIYRKYALQDELVADILPPPAYVVEPCLEASQAMLHPEQAGLHLQNLAALERDYLARKAYWQTAPIPTDQLDVLKQSQTHADAFWSALNTRFAPAARAGDEAVMRRVYDEELAPAYARQHEAILRLVKMSADFREAEHRFDDPLVIAALALVGVMMALVVGAIVMARRFIDHGIVSPLHATAQAMGRMAQGDYSFEAEGRQRGDEIGIMAQAMEVFRQAGLAQKQAQVEQKQVVDALSGALTQLAAKDLEHRLHDAFPPEYEALRENYNHSVSSLMNALGTVRVGAGGVMRSVKEIKAAADDLASRNETQAASLEETAASLRAVSETVQASAQTAAVVRAATQEAHRQASDGGDVVAHAVTAMAAIEQSSQQISQIINVIDSIAFQTNLLALNAGVEAARAGEAGRGFAVVASEVRALAQRTADAARDIKSLIHNSSTQVEAGVDLVGRTGERLQGIVAKVSEISVLIEEIAESSQRQATNIRVVNDAVGDMDRMTQQNAAMVQQSTSSTHNLSQEAEKLTQLVSGFRTRDAAVRRERSDDPVPFRRQSTLQRTRPAPEVRHRPSGMAKAVGDDWSEF</sequence>
<dbReference type="InterPro" id="IPR051310">
    <property type="entry name" value="MCP_chemotaxis"/>
</dbReference>
<dbReference type="PANTHER" id="PTHR43531">
    <property type="entry name" value="PROTEIN ICFG"/>
    <property type="match status" value="1"/>
</dbReference>
<evidence type="ECO:0000256" key="6">
    <source>
        <dbReference type="SAM" id="Phobius"/>
    </source>
</evidence>
<dbReference type="SMART" id="SM00283">
    <property type="entry name" value="MA"/>
    <property type="match status" value="1"/>
</dbReference>
<keyword evidence="10" id="KW-1185">Reference proteome</keyword>
<feature type="compositionally biased region" description="Basic and acidic residues" evidence="5">
    <location>
        <begin position="566"/>
        <end position="579"/>
    </location>
</feature>
<dbReference type="GO" id="GO:0016020">
    <property type="term" value="C:membrane"/>
    <property type="evidence" value="ECO:0007669"/>
    <property type="project" value="UniProtKB-SubCell"/>
</dbReference>
<feature type="domain" description="HAMP" evidence="8">
    <location>
        <begin position="207"/>
        <end position="260"/>
    </location>
</feature>
<dbReference type="FunFam" id="1.10.287.950:FF:000001">
    <property type="entry name" value="Methyl-accepting chemotaxis sensory transducer"/>
    <property type="match status" value="1"/>
</dbReference>
<comment type="similarity">
    <text evidence="3">Belongs to the methyl-accepting chemotaxis (MCP) protein family.</text>
</comment>
<protein>
    <submittedName>
        <fullName evidence="9">Methyl-accepting chemotaxis protein</fullName>
    </submittedName>
</protein>
<dbReference type="Gene3D" id="6.10.340.10">
    <property type="match status" value="1"/>
</dbReference>
<evidence type="ECO:0000256" key="2">
    <source>
        <dbReference type="ARBA" id="ARBA00022500"/>
    </source>
</evidence>
<dbReference type="SUPFAM" id="SSF58104">
    <property type="entry name" value="Methyl-accepting chemotaxis protein (MCP) signaling domain"/>
    <property type="match status" value="1"/>
</dbReference>
<accession>A0A7W6CER7</accession>
<comment type="subcellular location">
    <subcellularLocation>
        <location evidence="1">Membrane</location>
    </subcellularLocation>
</comment>
<dbReference type="PROSITE" id="PS50885">
    <property type="entry name" value="HAMP"/>
    <property type="match status" value="2"/>
</dbReference>
<dbReference type="PROSITE" id="PS50111">
    <property type="entry name" value="CHEMOTAXIS_TRANSDUC_2"/>
    <property type="match status" value="1"/>
</dbReference>
<dbReference type="Pfam" id="PF00015">
    <property type="entry name" value="MCPsignal"/>
    <property type="match status" value="1"/>
</dbReference>
<dbReference type="InterPro" id="IPR003660">
    <property type="entry name" value="HAMP_dom"/>
</dbReference>
<dbReference type="GO" id="GO:0007165">
    <property type="term" value="P:signal transduction"/>
    <property type="evidence" value="ECO:0007669"/>
    <property type="project" value="UniProtKB-KW"/>
</dbReference>
<feature type="domain" description="Methyl-accepting transducer" evidence="7">
    <location>
        <begin position="320"/>
        <end position="549"/>
    </location>
</feature>
<keyword evidence="6" id="KW-1133">Transmembrane helix</keyword>
<dbReference type="GO" id="GO:0004888">
    <property type="term" value="F:transmembrane signaling receptor activity"/>
    <property type="evidence" value="ECO:0007669"/>
    <property type="project" value="InterPro"/>
</dbReference>
<dbReference type="InterPro" id="IPR004090">
    <property type="entry name" value="Chemotax_Me-accpt_rcpt"/>
</dbReference>
<gene>
    <name evidence="9" type="ORF">GGR38_000226</name>
</gene>
<proteinExistence type="inferred from homology"/>
<keyword evidence="6" id="KW-0472">Membrane</keyword>
<evidence type="ECO:0000256" key="4">
    <source>
        <dbReference type="PROSITE-ProRule" id="PRU00284"/>
    </source>
</evidence>
<reference evidence="9 10" key="1">
    <citation type="submission" date="2020-08" db="EMBL/GenBank/DDBJ databases">
        <title>Genomic Encyclopedia of Type Strains, Phase IV (KMG-IV): sequencing the most valuable type-strain genomes for metagenomic binning, comparative biology and taxonomic classification.</title>
        <authorList>
            <person name="Goeker M."/>
        </authorList>
    </citation>
    <scope>NUCLEOTIDE SEQUENCE [LARGE SCALE GENOMIC DNA]</scope>
    <source>
        <strain evidence="9 10">DSM 27057</strain>
    </source>
</reference>
<evidence type="ECO:0000256" key="1">
    <source>
        <dbReference type="ARBA" id="ARBA00004370"/>
    </source>
</evidence>
<dbReference type="GO" id="GO:0006935">
    <property type="term" value="P:chemotaxis"/>
    <property type="evidence" value="ECO:0007669"/>
    <property type="project" value="UniProtKB-KW"/>
</dbReference>
<evidence type="ECO:0000313" key="10">
    <source>
        <dbReference type="Proteomes" id="UP000548867"/>
    </source>
</evidence>
<organism evidence="9 10">
    <name type="scientific">Novosphingobium sediminicola</name>
    <dbReference type="NCBI Taxonomy" id="563162"/>
    <lineage>
        <taxon>Bacteria</taxon>
        <taxon>Pseudomonadati</taxon>
        <taxon>Pseudomonadota</taxon>
        <taxon>Alphaproteobacteria</taxon>
        <taxon>Sphingomonadales</taxon>
        <taxon>Sphingomonadaceae</taxon>
        <taxon>Novosphingobium</taxon>
    </lineage>
</organism>
<feature type="region of interest" description="Disordered" evidence="5">
    <location>
        <begin position="566"/>
        <end position="613"/>
    </location>
</feature>
<evidence type="ECO:0000259" key="8">
    <source>
        <dbReference type="PROSITE" id="PS50885"/>
    </source>
</evidence>
<feature type="transmembrane region" description="Helical" evidence="6">
    <location>
        <begin position="179"/>
        <end position="201"/>
    </location>
</feature>
<dbReference type="PANTHER" id="PTHR43531:SF11">
    <property type="entry name" value="METHYL-ACCEPTING CHEMOTAXIS PROTEIN 3"/>
    <property type="match status" value="1"/>
</dbReference>
<dbReference type="Proteomes" id="UP000548867">
    <property type="component" value="Unassembled WGS sequence"/>
</dbReference>
<dbReference type="PRINTS" id="PR00260">
    <property type="entry name" value="CHEMTRNSDUCR"/>
</dbReference>
<keyword evidence="2" id="KW-0145">Chemotaxis</keyword>
<dbReference type="AlphaFoldDB" id="A0A7W6CER7"/>
<feature type="transmembrane region" description="Helical" evidence="6">
    <location>
        <begin position="12"/>
        <end position="31"/>
    </location>
</feature>
<evidence type="ECO:0000313" key="9">
    <source>
        <dbReference type="EMBL" id="MBB3953314.1"/>
    </source>
</evidence>
<dbReference type="Pfam" id="PF00672">
    <property type="entry name" value="HAMP"/>
    <property type="match status" value="1"/>
</dbReference>
<evidence type="ECO:0000256" key="3">
    <source>
        <dbReference type="ARBA" id="ARBA00029447"/>
    </source>
</evidence>
<dbReference type="InterPro" id="IPR004089">
    <property type="entry name" value="MCPsignal_dom"/>
</dbReference>
<dbReference type="CDD" id="cd11386">
    <property type="entry name" value="MCP_signal"/>
    <property type="match status" value="1"/>
</dbReference>
<name>A0A7W6CER7_9SPHN</name>
<feature type="domain" description="HAMP" evidence="8">
    <location>
        <begin position="269"/>
        <end position="315"/>
    </location>
</feature>
<evidence type="ECO:0000259" key="7">
    <source>
        <dbReference type="PROSITE" id="PS50111"/>
    </source>
</evidence>
<evidence type="ECO:0000256" key="5">
    <source>
        <dbReference type="SAM" id="MobiDB-lite"/>
    </source>
</evidence>
<dbReference type="Gene3D" id="1.10.287.950">
    <property type="entry name" value="Methyl-accepting chemotaxis protein"/>
    <property type="match status" value="1"/>
</dbReference>
<keyword evidence="6" id="KW-0812">Transmembrane</keyword>
<dbReference type="SMART" id="SM00304">
    <property type="entry name" value="HAMP"/>
    <property type="match status" value="3"/>
</dbReference>
<comment type="caution">
    <text evidence="9">The sequence shown here is derived from an EMBL/GenBank/DDBJ whole genome shotgun (WGS) entry which is preliminary data.</text>
</comment>